<evidence type="ECO:0000259" key="1">
    <source>
        <dbReference type="Pfam" id="PF00534"/>
    </source>
</evidence>
<reference evidence="2 3" key="1">
    <citation type="submission" date="2018-05" db="EMBL/GenBank/DDBJ databases">
        <title>Draft genome of Methanospirillum lacunae Ki8-1.</title>
        <authorList>
            <person name="Dueholm M.S."/>
            <person name="Nielsen P.H."/>
            <person name="Bakmann L.F."/>
            <person name="Otzen D.E."/>
        </authorList>
    </citation>
    <scope>NUCLEOTIDE SEQUENCE [LARGE SCALE GENOMIC DNA]</scope>
    <source>
        <strain evidence="2 3">Ki8-1</strain>
    </source>
</reference>
<accession>A0A2V2NB20</accession>
<dbReference type="Gene3D" id="3.40.50.2000">
    <property type="entry name" value="Glycogen Phosphorylase B"/>
    <property type="match status" value="2"/>
</dbReference>
<dbReference type="AlphaFoldDB" id="A0A2V2NB20"/>
<protein>
    <recommendedName>
        <fullName evidence="1">Glycosyl transferase family 1 domain-containing protein</fullName>
    </recommendedName>
</protein>
<evidence type="ECO:0000313" key="3">
    <source>
        <dbReference type="Proteomes" id="UP000245657"/>
    </source>
</evidence>
<evidence type="ECO:0000313" key="2">
    <source>
        <dbReference type="EMBL" id="PWR72761.1"/>
    </source>
</evidence>
<organism evidence="2 3">
    <name type="scientific">Methanospirillum lacunae</name>
    <dbReference type="NCBI Taxonomy" id="668570"/>
    <lineage>
        <taxon>Archaea</taxon>
        <taxon>Methanobacteriati</taxon>
        <taxon>Methanobacteriota</taxon>
        <taxon>Stenosarchaea group</taxon>
        <taxon>Methanomicrobia</taxon>
        <taxon>Methanomicrobiales</taxon>
        <taxon>Methanospirillaceae</taxon>
        <taxon>Methanospirillum</taxon>
    </lineage>
</organism>
<proteinExistence type="predicted"/>
<dbReference type="Pfam" id="PF00534">
    <property type="entry name" value="Glycos_transf_1"/>
    <property type="match status" value="1"/>
</dbReference>
<dbReference type="PANTHER" id="PTHR12526:SF630">
    <property type="entry name" value="GLYCOSYLTRANSFERASE"/>
    <property type="match status" value="1"/>
</dbReference>
<sequence length="403" mass="46183">MTRFGKIFIENLNLGNCMNSIQICLVMFGGPFDTICHRIEQRIRIFQHISTKFYLLIDKMPNTCKNLLSCSIIDLNVNYPNNTIHIISTKNRFFLYMLYLLSLLKMVKSLFKYKSVDIIIFSSGIPFILPLIIQSRILRKKVIVMAGGSIFYSSLMDIKKNLFYLKILRFFELLCYYSVTTIAVESEKSERNLNLYKFKNKVKIFGSFVYIDTDKFSPSIAYENRKFIVGFIGGFFNNKGILNFVRSIDYLSSSSNNISYLIIGDGPIKESVKATINSQNSFNRIHLISWVSHNDIPSFLNEMRLLVVPSYSEGIPAIILEAMSCGTPVLSTSVGGISDIIKDGKNGFILESNTPECIAKKIEIAMNYYNIQKISKNARDVIKKEYSYKEIIQRYDIIINKNG</sequence>
<dbReference type="SUPFAM" id="SSF53756">
    <property type="entry name" value="UDP-Glycosyltransferase/glycogen phosphorylase"/>
    <property type="match status" value="1"/>
</dbReference>
<feature type="domain" description="Glycosyl transferase family 1" evidence="1">
    <location>
        <begin position="215"/>
        <end position="379"/>
    </location>
</feature>
<gene>
    <name evidence="2" type="ORF">DK846_07365</name>
</gene>
<dbReference type="Proteomes" id="UP000245657">
    <property type="component" value="Unassembled WGS sequence"/>
</dbReference>
<keyword evidence="3" id="KW-1185">Reference proteome</keyword>
<dbReference type="EMBL" id="QGMY01000006">
    <property type="protein sequence ID" value="PWR72761.1"/>
    <property type="molecule type" value="Genomic_DNA"/>
</dbReference>
<name>A0A2V2NB20_9EURY</name>
<dbReference type="GO" id="GO:0016757">
    <property type="term" value="F:glycosyltransferase activity"/>
    <property type="evidence" value="ECO:0007669"/>
    <property type="project" value="InterPro"/>
</dbReference>
<dbReference type="InterPro" id="IPR001296">
    <property type="entry name" value="Glyco_trans_1"/>
</dbReference>
<dbReference type="PANTHER" id="PTHR12526">
    <property type="entry name" value="GLYCOSYLTRANSFERASE"/>
    <property type="match status" value="1"/>
</dbReference>
<comment type="caution">
    <text evidence="2">The sequence shown here is derived from an EMBL/GenBank/DDBJ whole genome shotgun (WGS) entry which is preliminary data.</text>
</comment>